<dbReference type="GO" id="GO:0051537">
    <property type="term" value="F:2 iron, 2 sulfur cluster binding"/>
    <property type="evidence" value="ECO:0007669"/>
    <property type="project" value="UniProtKB-KW"/>
</dbReference>
<comment type="cofactor">
    <cofactor evidence="1">
        <name>Fe cation</name>
        <dbReference type="ChEBI" id="CHEBI:24875"/>
    </cofactor>
</comment>
<dbReference type="KEGG" id="xne:XNC1_2160"/>
<dbReference type="GeneID" id="24904902"/>
<dbReference type="STRING" id="406817.XNC1_2160"/>
<evidence type="ECO:0000256" key="4">
    <source>
        <dbReference type="ARBA" id="ARBA00023002"/>
    </source>
</evidence>
<keyword evidence="9" id="KW-1185">Reference proteome</keyword>
<keyword evidence="5" id="KW-0408">Iron</keyword>
<dbReference type="eggNOG" id="COG4638">
    <property type="taxonomic scope" value="Bacteria"/>
</dbReference>
<dbReference type="SUPFAM" id="SSF55961">
    <property type="entry name" value="Bet v1-like"/>
    <property type="match status" value="1"/>
</dbReference>
<dbReference type="Pfam" id="PF00355">
    <property type="entry name" value="Rieske"/>
    <property type="match status" value="1"/>
</dbReference>
<evidence type="ECO:0000313" key="8">
    <source>
        <dbReference type="EMBL" id="CBJ90219.1"/>
    </source>
</evidence>
<keyword evidence="3" id="KW-0479">Metal-binding</keyword>
<protein>
    <recommendedName>
        <fullName evidence="7">Rieske domain-containing protein</fullName>
    </recommendedName>
</protein>
<dbReference type="PRINTS" id="PR00090">
    <property type="entry name" value="RNGDIOXGNASE"/>
</dbReference>
<accession>D3VEV7</accession>
<dbReference type="Gene3D" id="3.90.380.10">
    <property type="entry name" value="Naphthalene 1,2-dioxygenase Alpha Subunit, Chain A, domain 1"/>
    <property type="match status" value="2"/>
</dbReference>
<reference evidence="8 9" key="1">
    <citation type="journal article" date="2011" name="PLoS ONE">
        <title>The entomopathogenic bacterial endosymbionts xenorhabdus and photorhabdus: convergent lifestyles from divergent genomes.</title>
        <authorList>
            <person name="Chaston J.M."/>
            <person name="Suen G."/>
            <person name="Tucker S.L."/>
            <person name="Andersen A.W."/>
            <person name="Bhasin A."/>
            <person name="Bode E."/>
            <person name="Bode H.B."/>
            <person name="Brachmann A.O."/>
            <person name="Cowles C.E."/>
            <person name="Cowles K.N."/>
            <person name="Darby C."/>
            <person name="de Leon L."/>
            <person name="Drace K."/>
            <person name="Du Z."/>
            <person name="Givaudan A."/>
            <person name="Herbert Tran E.E."/>
            <person name="Jewell K.A."/>
            <person name="Knack J.J."/>
            <person name="Krasomil-Osterfeld K.C."/>
            <person name="Kukor R."/>
            <person name="Lanois A."/>
            <person name="Latreille P."/>
            <person name="Leimgruber N.K."/>
            <person name="Lipke C.M."/>
            <person name="Liu R."/>
            <person name="Lu X."/>
            <person name="Martens E.C."/>
            <person name="Marri P.R."/>
            <person name="Medigue C."/>
            <person name="Menard M.L."/>
            <person name="Miller N.M."/>
            <person name="Morales-Soto N."/>
            <person name="Norton S."/>
            <person name="Ogier J.C."/>
            <person name="Orchard S.S."/>
            <person name="Park D."/>
            <person name="Park Y."/>
            <person name="Qurollo B.A."/>
            <person name="Sugar D.R."/>
            <person name="Richards G.R."/>
            <person name="Rouy Z."/>
            <person name="Slominski B."/>
            <person name="Slominski K."/>
            <person name="Snyder H."/>
            <person name="Tjaden B.C."/>
            <person name="van der Hoeven R."/>
            <person name="Welch R.D."/>
            <person name="Wheeler C."/>
            <person name="Xiang B."/>
            <person name="Barbazuk B."/>
            <person name="Gaudriault S."/>
            <person name="Goodner B."/>
            <person name="Slater S.C."/>
            <person name="Forst S."/>
            <person name="Goldman B.S."/>
            <person name="Goodrich-Blair H."/>
        </authorList>
    </citation>
    <scope>NUCLEOTIDE SEQUENCE [LARGE SCALE GENOMIC DNA]</scope>
    <source>
        <strain evidence="9">ATCC 19061 / DSM 3370 / CCUG 14189 / LMG 1036 / NCIMB 9965 / AN6</strain>
    </source>
</reference>
<evidence type="ECO:0000256" key="3">
    <source>
        <dbReference type="ARBA" id="ARBA00022723"/>
    </source>
</evidence>
<name>D3VEV7_XENNA</name>
<keyword evidence="2" id="KW-0001">2Fe-2S</keyword>
<dbReference type="InterPro" id="IPR017941">
    <property type="entry name" value="Rieske_2Fe-2S"/>
</dbReference>
<evidence type="ECO:0000259" key="7">
    <source>
        <dbReference type="PROSITE" id="PS51296"/>
    </source>
</evidence>
<evidence type="ECO:0000256" key="6">
    <source>
        <dbReference type="ARBA" id="ARBA00023014"/>
    </source>
</evidence>
<dbReference type="PANTHER" id="PTHR43756:SF5">
    <property type="entry name" value="CHOLINE MONOOXYGENASE, CHLOROPLASTIC"/>
    <property type="match status" value="1"/>
</dbReference>
<gene>
    <name evidence="8" type="ordered locus">XNC1_2160</name>
</gene>
<evidence type="ECO:0000256" key="2">
    <source>
        <dbReference type="ARBA" id="ARBA00022714"/>
    </source>
</evidence>
<dbReference type="EMBL" id="FN667742">
    <property type="protein sequence ID" value="CBJ90219.1"/>
    <property type="molecule type" value="Genomic_DNA"/>
</dbReference>
<dbReference type="RefSeq" id="WP_013184282.1">
    <property type="nucleotide sequence ID" value="NC_014228.1"/>
</dbReference>
<sequence length="409" mass="47354">MSDPNVGTVRGIKLLEGGEHVLNNVFSPYADYFIDMIEQHHSYISTEPVGIYESQTKHYVCQDYFNVEQQNLWKKIPQFIAPVQSLEKIGDFITVDYQGRVPMIVSKTDDNRCAVFENVCPHRGARLEHHQEGCKKAFVCPYHSWSFSHQGNLIAARWKEAFPEIPDQYRSLNSIEAQQKFSMLWQMPEEPISGFSLEHWFAAIEDQMTAIGFEQHQLLNCRERMVRANWKLLIENFIEYYHVQSLHRNSLAPTLNGQLYSLDSFAQHGRILTPLKNLAQVRRQTPHKTRREMVATYLLFPNVIIGVQPYHVFVSFYQPVSVNKTWSKTFNFIHKADAMVREVCELDVEYLAEALEEDYEAIEQVQRNLEVSNAPSLLYGEAESLIGQLHRNLAAILRQSGSSREANRV</sequence>
<keyword evidence="4" id="KW-0560">Oxidoreductase</keyword>
<keyword evidence="6" id="KW-0411">Iron-sulfur</keyword>
<evidence type="ECO:0000256" key="5">
    <source>
        <dbReference type="ARBA" id="ARBA00023004"/>
    </source>
</evidence>
<feature type="domain" description="Rieske" evidence="7">
    <location>
        <begin position="80"/>
        <end position="148"/>
    </location>
</feature>
<dbReference type="SUPFAM" id="SSF50022">
    <property type="entry name" value="ISP domain"/>
    <property type="match status" value="1"/>
</dbReference>
<dbReference type="GO" id="GO:0005506">
    <property type="term" value="F:iron ion binding"/>
    <property type="evidence" value="ECO:0007669"/>
    <property type="project" value="InterPro"/>
</dbReference>
<evidence type="ECO:0000313" key="9">
    <source>
        <dbReference type="Proteomes" id="UP000008075"/>
    </source>
</evidence>
<dbReference type="Proteomes" id="UP000008075">
    <property type="component" value="Chromosome"/>
</dbReference>
<dbReference type="AlphaFoldDB" id="D3VEV7"/>
<evidence type="ECO:0000256" key="1">
    <source>
        <dbReference type="ARBA" id="ARBA00001962"/>
    </source>
</evidence>
<dbReference type="GO" id="GO:0016491">
    <property type="term" value="F:oxidoreductase activity"/>
    <property type="evidence" value="ECO:0007669"/>
    <property type="project" value="UniProtKB-KW"/>
</dbReference>
<dbReference type="PANTHER" id="PTHR43756">
    <property type="entry name" value="CHOLINE MONOOXYGENASE, CHLOROPLASTIC"/>
    <property type="match status" value="1"/>
</dbReference>
<dbReference type="HOGENOM" id="CLU_026244_3_2_6"/>
<dbReference type="InterPro" id="IPR015879">
    <property type="entry name" value="Ring_hydroxy_dOase_asu_C_dom"/>
</dbReference>
<organism evidence="8 9">
    <name type="scientific">Xenorhabdus nematophila (strain ATCC 19061 / DSM 3370 / CCUG 14189 / LMG 1036 / NCIMB 9965 / AN6)</name>
    <dbReference type="NCBI Taxonomy" id="406817"/>
    <lineage>
        <taxon>Bacteria</taxon>
        <taxon>Pseudomonadati</taxon>
        <taxon>Pseudomonadota</taxon>
        <taxon>Gammaproteobacteria</taxon>
        <taxon>Enterobacterales</taxon>
        <taxon>Morganellaceae</taxon>
        <taxon>Xenorhabdus</taxon>
    </lineage>
</organism>
<dbReference type="PROSITE" id="PS51296">
    <property type="entry name" value="RIESKE"/>
    <property type="match status" value="1"/>
</dbReference>
<dbReference type="Gene3D" id="2.102.10.10">
    <property type="entry name" value="Rieske [2Fe-2S] iron-sulphur domain"/>
    <property type="match status" value="1"/>
</dbReference>
<dbReference type="InterPro" id="IPR001663">
    <property type="entry name" value="Rng_hydr_dOase-A"/>
</dbReference>
<proteinExistence type="predicted"/>
<dbReference type="Pfam" id="PF00848">
    <property type="entry name" value="Ring_hydroxyl_A"/>
    <property type="match status" value="1"/>
</dbReference>
<dbReference type="CDD" id="cd03469">
    <property type="entry name" value="Rieske_RO_Alpha_N"/>
    <property type="match status" value="1"/>
</dbReference>
<dbReference type="InterPro" id="IPR036922">
    <property type="entry name" value="Rieske_2Fe-2S_sf"/>
</dbReference>